<dbReference type="Proteomes" id="UP001243330">
    <property type="component" value="Unassembled WGS sequence"/>
</dbReference>
<proteinExistence type="predicted"/>
<evidence type="ECO:0000313" key="1">
    <source>
        <dbReference type="EMBL" id="KAK1847375.1"/>
    </source>
</evidence>
<accession>A0AAD9AI67</accession>
<protein>
    <submittedName>
        <fullName evidence="1">Uncharacterized protein</fullName>
    </submittedName>
</protein>
<comment type="caution">
    <text evidence="1">The sequence shown here is derived from an EMBL/GenBank/DDBJ whole genome shotgun (WGS) entry which is preliminary data.</text>
</comment>
<organism evidence="1 2">
    <name type="scientific">Colletotrichum chrysophilum</name>
    <dbReference type="NCBI Taxonomy" id="1836956"/>
    <lineage>
        <taxon>Eukaryota</taxon>
        <taxon>Fungi</taxon>
        <taxon>Dikarya</taxon>
        <taxon>Ascomycota</taxon>
        <taxon>Pezizomycotina</taxon>
        <taxon>Sordariomycetes</taxon>
        <taxon>Hypocreomycetidae</taxon>
        <taxon>Glomerellales</taxon>
        <taxon>Glomerellaceae</taxon>
        <taxon>Colletotrichum</taxon>
        <taxon>Colletotrichum gloeosporioides species complex</taxon>
    </lineage>
</organism>
<name>A0AAD9AI67_9PEZI</name>
<keyword evidence="2" id="KW-1185">Reference proteome</keyword>
<dbReference type="EMBL" id="JAQOWY010000204">
    <property type="protein sequence ID" value="KAK1847375.1"/>
    <property type="molecule type" value="Genomic_DNA"/>
</dbReference>
<reference evidence="1" key="1">
    <citation type="submission" date="2023-01" db="EMBL/GenBank/DDBJ databases">
        <title>Colletotrichum chrysophilum M932 genome sequence.</title>
        <authorList>
            <person name="Baroncelli R."/>
        </authorList>
    </citation>
    <scope>NUCLEOTIDE SEQUENCE</scope>
    <source>
        <strain evidence="1">M932</strain>
    </source>
</reference>
<gene>
    <name evidence="1" type="ORF">CCHR01_09973</name>
</gene>
<dbReference type="AlphaFoldDB" id="A0AAD9AI67"/>
<evidence type="ECO:0000313" key="2">
    <source>
        <dbReference type="Proteomes" id="UP001243330"/>
    </source>
</evidence>
<sequence>MTVGRPFPWVNQTLGVYRYFDEYNTARVCHGPFSSI</sequence>